<evidence type="ECO:0000259" key="27">
    <source>
        <dbReference type="PROSITE" id="PS50227"/>
    </source>
</evidence>
<evidence type="ECO:0000259" key="30">
    <source>
        <dbReference type="PROSITE" id="PS50923"/>
    </source>
</evidence>
<dbReference type="Pfam" id="PF00084">
    <property type="entry name" value="Sushi"/>
    <property type="match status" value="2"/>
</dbReference>
<keyword evidence="13 26" id="KW-0732">Signal</keyword>
<keyword evidence="10 25" id="KW-0768">Sushi</keyword>
<dbReference type="GeneID" id="110088698"/>
<feature type="domain" description="Sushi" evidence="30">
    <location>
        <begin position="118"/>
        <end position="177"/>
    </location>
</feature>
<evidence type="ECO:0000256" key="9">
    <source>
        <dbReference type="ARBA" id="ARBA00022588"/>
    </source>
</evidence>
<dbReference type="Gene3D" id="3.40.50.410">
    <property type="entry name" value="von Willebrand factor, type A domain"/>
    <property type="match status" value="1"/>
</dbReference>
<evidence type="ECO:0000256" key="11">
    <source>
        <dbReference type="ARBA" id="ARBA00022670"/>
    </source>
</evidence>
<reference evidence="32" key="2">
    <citation type="submission" date="2025-08" db="UniProtKB">
        <authorList>
            <consortium name="RefSeq"/>
        </authorList>
    </citation>
    <scope>IDENTIFICATION</scope>
</reference>
<comment type="cofactor">
    <cofactor evidence="2">
        <name>Mn(2+)</name>
        <dbReference type="ChEBI" id="CHEBI:29035"/>
    </cofactor>
</comment>
<evidence type="ECO:0000256" key="17">
    <source>
        <dbReference type="ARBA" id="ARBA00022859"/>
    </source>
</evidence>
<proteinExistence type="inferred from homology"/>
<feature type="domain" description="VWFA" evidence="28">
    <location>
        <begin position="291"/>
        <end position="486"/>
    </location>
</feature>
<dbReference type="Gene3D" id="2.10.70.10">
    <property type="entry name" value="Complement Module, domain 1"/>
    <property type="match status" value="3"/>
</dbReference>
<evidence type="ECO:0000256" key="21">
    <source>
        <dbReference type="ARBA" id="ARBA00029636"/>
    </source>
</evidence>
<dbReference type="Proteomes" id="UP001652642">
    <property type="component" value="Chromosome 2"/>
</dbReference>
<dbReference type="InterPro" id="IPR011360">
    <property type="entry name" value="Compl_C2_B"/>
</dbReference>
<dbReference type="InterPro" id="IPR001314">
    <property type="entry name" value="Peptidase_S1A"/>
</dbReference>
<evidence type="ECO:0000256" key="13">
    <source>
        <dbReference type="ARBA" id="ARBA00022729"/>
    </source>
</evidence>
<comment type="function">
    <text evidence="22">Precursor of the catalytic component of the C3 and C5 convertase complexes, which are part of the complement pathway, a cascade of proteins that leads to phagocytosis and breakdown of pathogens and signaling that strengthens the adaptive immune system. Component C2 is part of the classical, lectin and GZMK complement systems.</text>
</comment>
<feature type="chain" id="PRO_5045036589" description="Complement C2" evidence="26">
    <location>
        <begin position="41"/>
        <end position="789"/>
    </location>
</feature>
<dbReference type="SMART" id="SM00020">
    <property type="entry name" value="Tryp_SPc"/>
    <property type="match status" value="1"/>
</dbReference>
<evidence type="ECO:0000256" key="26">
    <source>
        <dbReference type="SAM" id="SignalP"/>
    </source>
</evidence>
<evidence type="ECO:0000256" key="23">
    <source>
        <dbReference type="ARBA" id="ARBA00093306"/>
    </source>
</evidence>
<keyword evidence="11" id="KW-0645">Protease</keyword>
<keyword evidence="14" id="KW-0677">Repeat</keyword>
<dbReference type="InterPro" id="IPR036465">
    <property type="entry name" value="vWFA_dom_sf"/>
</dbReference>
<comment type="function">
    <text evidence="23">Catalytic component of the complement C3 and C5 convertase complexes. Following complement activation, recruited to the surface of pathogens by complement C4b opsonin to form the C3 convertase, or C3b and C4b opsonins to form the C5 convertase. As part of the C3 convertase, cleaves and activate C3 into C3a anaphylatoxin and C3b opsonin, the next components of the complement pathways. As part of the C5 convertase, cleaves and activate C5 into C5a anaphylatoxin and C5b component of the membrane attack complex.</text>
</comment>
<accession>A0ABM5FHQ2</accession>
<keyword evidence="12" id="KW-0479">Metal-binding</keyword>
<evidence type="ECO:0000256" key="8">
    <source>
        <dbReference type="ARBA" id="ARBA00022525"/>
    </source>
</evidence>
<evidence type="ECO:0000256" key="15">
    <source>
        <dbReference type="ARBA" id="ARBA00022801"/>
    </source>
</evidence>
<feature type="domain" description="Peptidase S1" evidence="29">
    <location>
        <begin position="495"/>
        <end position="781"/>
    </location>
</feature>
<dbReference type="InterPro" id="IPR043504">
    <property type="entry name" value="Peptidase_S1_PA_chymotrypsin"/>
</dbReference>
<evidence type="ECO:0000256" key="16">
    <source>
        <dbReference type="ARBA" id="ARBA00022825"/>
    </source>
</evidence>
<feature type="signal peptide" evidence="26">
    <location>
        <begin position="1"/>
        <end position="40"/>
    </location>
</feature>
<keyword evidence="16" id="KW-0720">Serine protease</keyword>
<dbReference type="PROSITE" id="PS50227">
    <property type="entry name" value="G_PROTEIN_RECEP_F2_3"/>
    <property type="match status" value="1"/>
</dbReference>
<evidence type="ECO:0000256" key="20">
    <source>
        <dbReference type="ARBA" id="ARBA00023180"/>
    </source>
</evidence>
<evidence type="ECO:0000256" key="24">
    <source>
        <dbReference type="ARBA" id="ARBA00093544"/>
    </source>
</evidence>
<dbReference type="SMART" id="SM00327">
    <property type="entry name" value="VWA"/>
    <property type="match status" value="1"/>
</dbReference>
<dbReference type="SMART" id="SM00032">
    <property type="entry name" value="CCP"/>
    <property type="match status" value="3"/>
</dbReference>
<dbReference type="Gene3D" id="2.40.10.10">
    <property type="entry name" value="Trypsin-like serine proteases"/>
    <property type="match status" value="2"/>
</dbReference>
<comment type="subcellular location">
    <subcellularLocation>
        <location evidence="4">Cell surface</location>
    </subcellularLocation>
    <subcellularLocation>
        <location evidence="5">Secreted</location>
    </subcellularLocation>
</comment>
<dbReference type="PANTHER" id="PTHR46393:SF2">
    <property type="entry name" value="COMPLEMENT C2"/>
    <property type="match status" value="1"/>
</dbReference>
<dbReference type="InterPro" id="IPR035976">
    <property type="entry name" value="Sushi/SCR/CCP_sf"/>
</dbReference>
<keyword evidence="31" id="KW-1185">Reference proteome</keyword>
<dbReference type="PROSITE" id="PS50240">
    <property type="entry name" value="TRYPSIN_DOM"/>
    <property type="match status" value="1"/>
</dbReference>
<feature type="disulfide bond" evidence="25">
    <location>
        <begin position="148"/>
        <end position="175"/>
    </location>
</feature>
<comment type="subunit">
    <text evidence="24">Serine protease component of the C3 convertase, also named C4bC2b, composed of the serine protease complement C2b and complement C4b. Serine protease component of the C5 convertase, also named C4bC2bC3b, composed of the serine protease complement C2b, complement C3b, as well as complement C4b.</text>
</comment>
<evidence type="ECO:0000256" key="6">
    <source>
        <dbReference type="ARBA" id="ARBA00009228"/>
    </source>
</evidence>
<keyword evidence="15" id="KW-0378">Hydrolase</keyword>
<dbReference type="SUPFAM" id="SSF53300">
    <property type="entry name" value="vWA-like"/>
    <property type="match status" value="1"/>
</dbReference>
<dbReference type="RefSeq" id="XP_072844939.1">
    <property type="nucleotide sequence ID" value="XM_072988838.1"/>
</dbReference>
<dbReference type="SUPFAM" id="SSF50494">
    <property type="entry name" value="Trypsin-like serine proteases"/>
    <property type="match status" value="1"/>
</dbReference>
<organism evidence="31 32">
    <name type="scientific">Pogona vitticeps</name>
    <name type="common">central bearded dragon</name>
    <dbReference type="NCBI Taxonomy" id="103695"/>
    <lineage>
        <taxon>Eukaryota</taxon>
        <taxon>Metazoa</taxon>
        <taxon>Chordata</taxon>
        <taxon>Craniata</taxon>
        <taxon>Vertebrata</taxon>
        <taxon>Euteleostomi</taxon>
        <taxon>Lepidosauria</taxon>
        <taxon>Squamata</taxon>
        <taxon>Bifurcata</taxon>
        <taxon>Unidentata</taxon>
        <taxon>Episquamata</taxon>
        <taxon>Toxicofera</taxon>
        <taxon>Iguania</taxon>
        <taxon>Acrodonta</taxon>
        <taxon>Agamidae</taxon>
        <taxon>Amphibolurinae</taxon>
        <taxon>Pogona</taxon>
    </lineage>
</organism>
<keyword evidence="18" id="KW-0180">Complement pathway</keyword>
<gene>
    <name evidence="32" type="primary">C2</name>
</gene>
<evidence type="ECO:0000256" key="10">
    <source>
        <dbReference type="ARBA" id="ARBA00022659"/>
    </source>
</evidence>
<evidence type="ECO:0000256" key="3">
    <source>
        <dbReference type="ARBA" id="ARBA00001946"/>
    </source>
</evidence>
<evidence type="ECO:0000256" key="4">
    <source>
        <dbReference type="ARBA" id="ARBA00004241"/>
    </source>
</evidence>
<feature type="domain" description="G-protein coupled receptors family 2 profile 1" evidence="27">
    <location>
        <begin position="34"/>
        <end position="119"/>
    </location>
</feature>
<evidence type="ECO:0000256" key="5">
    <source>
        <dbReference type="ARBA" id="ARBA00004613"/>
    </source>
</evidence>
<comment type="caution">
    <text evidence="25">Lacks conserved residue(s) required for the propagation of feature annotation.</text>
</comment>
<evidence type="ECO:0000259" key="29">
    <source>
        <dbReference type="PROSITE" id="PS50240"/>
    </source>
</evidence>
<sequence>MTAAACPGMDRGAPARLSSATRMSPFLWAALLSLCPGTAAVQESAPDETPSCPKDLSIRGGTFSLSDGYRSGSILAYSCPPGTYPYPTRSRICQSDGKWTPMFSSSGTRANVAQCRVVRCPPQRAFEHGSFSPRRSAHPVGDILSFECFDGYQLLGSSQRHCLPNGRWNGTSPVCDDGVGHCRSLAIPPGAIVSGVRNQLGDRVSFQCQNGLDLVGSAQRVCTPEGEWSGAEVSCRAPYSYDEAEDVRAEFGASFTNVLTEVSSSGPDPSGSSQAPNLGRRLILTKDGFLYLYLLVDASHSVTEASFDIFKECLQIIINRIASFDVPIKFAIISYASQPKIIVDILDDIAEDPELVLEQIKKMRYRDHGNATGTNIHAALDAVYKMMISDRASFSEQWDKVRHAVILFTDGKSNMKGSPKMAVKQIEDLVNVRENRTDYLDIYAFGVGNLDVDWKDLNEITSKKPGEKHAFVLKTTQELKEAFENVLDPRDLDDICGLANYSDSARRDQKNPWHVLLQDNHQAEPPCRGALISKTWVLTSAHCFNTINNISSWTVILGGGESRVPIKRRIDHELYNVRAKVGQGIKEFYDYDISLLELKSPVQFGGRIRPICLPCTEGANRALKRKSGATTCKDHELELLSFEKVPAQFISLDYKRMNVEIKTKTSRPLCISGAKQEDMLYSQVSDVSEVVTDRFLCSGQDSAVEAATCKGESGGSLFVERRERYFQVGVISWGTYDPCKIKKKDWNTEEIKRARPPPNHRPRDFYISIFAVQDWLRQHLSGSLRFIPL</sequence>
<comment type="cofactor">
    <cofactor evidence="3">
        <name>Mg(2+)</name>
        <dbReference type="ChEBI" id="CHEBI:18420"/>
    </cofactor>
</comment>
<dbReference type="Pfam" id="PF00092">
    <property type="entry name" value="VWA"/>
    <property type="match status" value="1"/>
</dbReference>
<dbReference type="InterPro" id="IPR000436">
    <property type="entry name" value="Sushi_SCR_CCP_dom"/>
</dbReference>
<keyword evidence="8" id="KW-0964">Secreted</keyword>
<dbReference type="CDD" id="cd00190">
    <property type="entry name" value="Tryp_SPc"/>
    <property type="match status" value="1"/>
</dbReference>
<dbReference type="PROSITE" id="PS50923">
    <property type="entry name" value="SUSHI"/>
    <property type="match status" value="3"/>
</dbReference>
<dbReference type="InterPro" id="IPR002035">
    <property type="entry name" value="VWF_A"/>
</dbReference>
<dbReference type="PRINTS" id="PR00722">
    <property type="entry name" value="CHYMOTRYPSIN"/>
</dbReference>
<evidence type="ECO:0000313" key="32">
    <source>
        <dbReference type="RefSeq" id="XP_072844939.1"/>
    </source>
</evidence>
<dbReference type="Pfam" id="PF00089">
    <property type="entry name" value="Trypsin"/>
    <property type="match status" value="1"/>
</dbReference>
<protein>
    <recommendedName>
        <fullName evidence="7">Complement C2</fullName>
    </recommendedName>
    <alternativeName>
        <fullName evidence="21">C3/C5 convertase</fullName>
    </alternativeName>
</protein>
<keyword evidence="19 25" id="KW-1015">Disulfide bond</keyword>
<dbReference type="CDD" id="cd00033">
    <property type="entry name" value="CCP"/>
    <property type="match status" value="3"/>
</dbReference>
<comment type="similarity">
    <text evidence="6">Belongs to the peptidase S1 family. Snake venom subfamily.</text>
</comment>
<dbReference type="InterPro" id="IPR001254">
    <property type="entry name" value="Trypsin_dom"/>
</dbReference>
<dbReference type="SUPFAM" id="SSF57535">
    <property type="entry name" value="Complement control module/SCR domain"/>
    <property type="match status" value="3"/>
</dbReference>
<dbReference type="PROSITE" id="PS50234">
    <property type="entry name" value="VWFA"/>
    <property type="match status" value="1"/>
</dbReference>
<evidence type="ECO:0000256" key="18">
    <source>
        <dbReference type="ARBA" id="ARBA00022875"/>
    </source>
</evidence>
<dbReference type="PIRSF" id="PIRSF001154">
    <property type="entry name" value="Compl_C2_B"/>
    <property type="match status" value="1"/>
</dbReference>
<evidence type="ECO:0000256" key="14">
    <source>
        <dbReference type="ARBA" id="ARBA00022737"/>
    </source>
</evidence>
<dbReference type="InterPro" id="IPR001879">
    <property type="entry name" value="GPCR_2_extracellular_dom"/>
</dbReference>
<dbReference type="PROSITE" id="PS00135">
    <property type="entry name" value="TRYPSIN_SER"/>
    <property type="match status" value="1"/>
</dbReference>
<evidence type="ECO:0000256" key="12">
    <source>
        <dbReference type="ARBA" id="ARBA00022723"/>
    </source>
</evidence>
<evidence type="ECO:0000256" key="22">
    <source>
        <dbReference type="ARBA" id="ARBA00093302"/>
    </source>
</evidence>
<evidence type="ECO:0000256" key="2">
    <source>
        <dbReference type="ARBA" id="ARBA00001936"/>
    </source>
</evidence>
<evidence type="ECO:0000256" key="19">
    <source>
        <dbReference type="ARBA" id="ARBA00023157"/>
    </source>
</evidence>
<name>A0ABM5FHQ2_9SAUR</name>
<keyword evidence="20" id="KW-0325">Glycoprotein</keyword>
<evidence type="ECO:0000256" key="25">
    <source>
        <dbReference type="PROSITE-ProRule" id="PRU00302"/>
    </source>
</evidence>
<feature type="domain" description="Sushi" evidence="30">
    <location>
        <begin position="50"/>
        <end position="117"/>
    </location>
</feature>
<feature type="disulfide bond" evidence="25">
    <location>
        <begin position="208"/>
        <end position="235"/>
    </location>
</feature>
<dbReference type="InterPro" id="IPR033116">
    <property type="entry name" value="TRYPSIN_SER"/>
</dbReference>
<dbReference type="PANTHER" id="PTHR46393">
    <property type="entry name" value="SUSHI DOMAIN-CONTAINING PROTEIN"/>
    <property type="match status" value="1"/>
</dbReference>
<evidence type="ECO:0000313" key="31">
    <source>
        <dbReference type="Proteomes" id="UP001652642"/>
    </source>
</evidence>
<evidence type="ECO:0000259" key="28">
    <source>
        <dbReference type="PROSITE" id="PS50234"/>
    </source>
</evidence>
<keyword evidence="17" id="KW-0391">Immunity</keyword>
<evidence type="ECO:0000256" key="1">
    <source>
        <dbReference type="ARBA" id="ARBA00000095"/>
    </source>
</evidence>
<reference evidence="31" key="1">
    <citation type="submission" date="2025-05" db="UniProtKB">
        <authorList>
            <consortium name="RefSeq"/>
        </authorList>
    </citation>
    <scope>NUCLEOTIDE SEQUENCE [LARGE SCALE GENOMIC DNA]</scope>
</reference>
<evidence type="ECO:0000256" key="7">
    <source>
        <dbReference type="ARBA" id="ARBA00017023"/>
    </source>
</evidence>
<feature type="domain" description="Sushi" evidence="30">
    <location>
        <begin position="180"/>
        <end position="237"/>
    </location>
</feature>
<dbReference type="InterPro" id="IPR009003">
    <property type="entry name" value="Peptidase_S1_PA"/>
</dbReference>
<comment type="catalytic activity">
    <reaction evidence="1">
        <text>Selective cleavage of Arg-|-Ser bond in complement component C3 alpha-chain to form C3a and C3b, and Arg-|-Xaa bond in complement component C5 alpha-chain to form C5a and C5b.</text>
        <dbReference type="EC" id="3.4.21.43"/>
    </reaction>
</comment>
<keyword evidence="9" id="KW-0399">Innate immunity</keyword>